<keyword evidence="1" id="KW-1003">Cell membrane</keyword>
<evidence type="ECO:0000256" key="11">
    <source>
        <dbReference type="SAM" id="MobiDB-lite"/>
    </source>
</evidence>
<dbReference type="RefSeq" id="WP_203010271.1">
    <property type="nucleotide sequence ID" value="NZ_JADWYU010000139.1"/>
</dbReference>
<gene>
    <name evidence="14" type="ORF">I7412_27795</name>
</gene>
<dbReference type="GO" id="GO:0004674">
    <property type="term" value="F:protein serine/threonine kinase activity"/>
    <property type="evidence" value="ECO:0007669"/>
    <property type="project" value="TreeGrafter"/>
</dbReference>
<evidence type="ECO:0000256" key="5">
    <source>
        <dbReference type="ARBA" id="ARBA00022777"/>
    </source>
</evidence>
<dbReference type="GO" id="GO:0005524">
    <property type="term" value="F:ATP binding"/>
    <property type="evidence" value="ECO:0007669"/>
    <property type="project" value="UniProtKB-UniRule"/>
</dbReference>
<evidence type="ECO:0000256" key="12">
    <source>
        <dbReference type="SAM" id="Phobius"/>
    </source>
</evidence>
<feature type="compositionally biased region" description="Polar residues" evidence="11">
    <location>
        <begin position="436"/>
        <end position="450"/>
    </location>
</feature>
<evidence type="ECO:0000256" key="6">
    <source>
        <dbReference type="ARBA" id="ARBA00022840"/>
    </source>
</evidence>
<name>A0A937UR85_9ACTN</name>
<dbReference type="Gene3D" id="1.10.510.10">
    <property type="entry name" value="Transferase(Phosphotransferase) domain 1"/>
    <property type="match status" value="1"/>
</dbReference>
<keyword evidence="4 10" id="KW-0547">Nucleotide-binding</keyword>
<feature type="region of interest" description="Disordered" evidence="11">
    <location>
        <begin position="428"/>
        <end position="472"/>
    </location>
</feature>
<keyword evidence="15" id="KW-1185">Reference proteome</keyword>
<keyword evidence="7 12" id="KW-0472">Membrane</keyword>
<evidence type="ECO:0000313" key="15">
    <source>
        <dbReference type="Proteomes" id="UP000604475"/>
    </source>
</evidence>
<evidence type="ECO:0000256" key="1">
    <source>
        <dbReference type="ARBA" id="ARBA00022475"/>
    </source>
</evidence>
<feature type="transmembrane region" description="Helical" evidence="12">
    <location>
        <begin position="400"/>
        <end position="424"/>
    </location>
</feature>
<dbReference type="SUPFAM" id="SSF56112">
    <property type="entry name" value="Protein kinase-like (PK-like)"/>
    <property type="match status" value="1"/>
</dbReference>
<dbReference type="InterPro" id="IPR011009">
    <property type="entry name" value="Kinase-like_dom_sf"/>
</dbReference>
<protein>
    <submittedName>
        <fullName evidence="14">Protein kinase</fullName>
    </submittedName>
</protein>
<evidence type="ECO:0000256" key="8">
    <source>
        <dbReference type="ARBA" id="ARBA00023139"/>
    </source>
</evidence>
<keyword evidence="6 10" id="KW-0067">ATP-binding</keyword>
<dbReference type="AlphaFoldDB" id="A0A937UR85"/>
<organism evidence="14 15">
    <name type="scientific">Frankia nepalensis</name>
    <dbReference type="NCBI Taxonomy" id="1836974"/>
    <lineage>
        <taxon>Bacteria</taxon>
        <taxon>Bacillati</taxon>
        <taxon>Actinomycetota</taxon>
        <taxon>Actinomycetes</taxon>
        <taxon>Frankiales</taxon>
        <taxon>Frankiaceae</taxon>
        <taxon>Frankia</taxon>
    </lineage>
</organism>
<keyword evidence="8" id="KW-0564">Palmitate</keyword>
<evidence type="ECO:0000259" key="13">
    <source>
        <dbReference type="PROSITE" id="PS50011"/>
    </source>
</evidence>
<keyword evidence="9" id="KW-0449">Lipoprotein</keyword>
<evidence type="ECO:0000256" key="9">
    <source>
        <dbReference type="ARBA" id="ARBA00023288"/>
    </source>
</evidence>
<dbReference type="PROSITE" id="PS00108">
    <property type="entry name" value="PROTEIN_KINASE_ST"/>
    <property type="match status" value="1"/>
</dbReference>
<evidence type="ECO:0000256" key="2">
    <source>
        <dbReference type="ARBA" id="ARBA00022679"/>
    </source>
</evidence>
<dbReference type="PANTHER" id="PTHR43289:SF34">
    <property type="entry name" value="SERINE_THREONINE-PROTEIN KINASE YBDM-RELATED"/>
    <property type="match status" value="1"/>
</dbReference>
<feature type="binding site" evidence="10">
    <location>
        <position position="44"/>
    </location>
    <ligand>
        <name>ATP</name>
        <dbReference type="ChEBI" id="CHEBI:30616"/>
    </ligand>
</feature>
<dbReference type="SMART" id="SM00220">
    <property type="entry name" value="S_TKc"/>
    <property type="match status" value="1"/>
</dbReference>
<reference evidence="14" key="1">
    <citation type="submission" date="2020-12" db="EMBL/GenBank/DDBJ databases">
        <title>Genomic characterization of non-nitrogen-fixing Frankia strains.</title>
        <authorList>
            <person name="Carlos-Shanley C."/>
            <person name="Guerra T."/>
            <person name="Hahn D."/>
        </authorList>
    </citation>
    <scope>NUCLEOTIDE SEQUENCE</scope>
    <source>
        <strain evidence="14">CN6</strain>
    </source>
</reference>
<sequence>MLTPLGDADPRQIGPYRIQGLLGRGGMGAVYLGFSPADKAVAVKVPTPALARDEEFRGRFRREVEAAQRVRGRAVAAVLDADVDGERPWMATEYVEGASLAEAVADRGRLDDRLLTGLAVGLAEALVEIHAVGVVHRDLKPANIVLAWDGPRVIDFGVASATGATRHTSTGMLVGTIVWMAPEQLRGERAGPAADIFAWGACVAFAATGRPPFHAGSPQAVGVKIVSEPPDLAGVPTTLLPTMRAALDKDPARRPSAVELRERLLRGDAVGAAVAGARGADDDRYATALAQLWDLPAGGRAASAATPPATPAAPAGWRDTPPAPLPGQRHQQPTWAPGAPSTPVPVPHDPRSGPGGPAYRGDTGYGGPAYRDTGYGGSGYRPGGVGAVGSQAASPRRRPVATALLAVAFLLLLGGAAVAAFMLADRDRGGDPGASPSASAVTTPGSPSAEGTTDGPPTSPPPGTRTTPPRFLSAQDVDRIVDEQGYEAEMATFDQSRDLNVVIGHRPKPGGDDAEAVQYQAFVFANGEFQGTDTLEPSGRLTLVEHTKTYVILEYGTYAVGDEDCCPSGAKRIRYDWDGTAFRAQNEDEIPPVDPKVDGSRR</sequence>
<keyword evidence="12" id="KW-1133">Transmembrane helix</keyword>
<comment type="caution">
    <text evidence="14">The sequence shown here is derived from an EMBL/GenBank/DDBJ whole genome shotgun (WGS) entry which is preliminary data.</text>
</comment>
<evidence type="ECO:0000256" key="3">
    <source>
        <dbReference type="ARBA" id="ARBA00022729"/>
    </source>
</evidence>
<dbReference type="InterPro" id="IPR008271">
    <property type="entry name" value="Ser/Thr_kinase_AS"/>
</dbReference>
<accession>A0A937UR85</accession>
<dbReference type="PANTHER" id="PTHR43289">
    <property type="entry name" value="MITOGEN-ACTIVATED PROTEIN KINASE KINASE KINASE 20-RELATED"/>
    <property type="match status" value="1"/>
</dbReference>
<proteinExistence type="predicted"/>
<feature type="domain" description="Protein kinase" evidence="13">
    <location>
        <begin position="16"/>
        <end position="265"/>
    </location>
</feature>
<dbReference type="InterPro" id="IPR017441">
    <property type="entry name" value="Protein_kinase_ATP_BS"/>
</dbReference>
<evidence type="ECO:0000313" key="14">
    <source>
        <dbReference type="EMBL" id="MBL7630898.1"/>
    </source>
</evidence>
<dbReference type="EMBL" id="JAEACQ010000255">
    <property type="protein sequence ID" value="MBL7630898.1"/>
    <property type="molecule type" value="Genomic_DNA"/>
</dbReference>
<keyword evidence="5 14" id="KW-0418">Kinase</keyword>
<feature type="compositionally biased region" description="Gly residues" evidence="11">
    <location>
        <begin position="353"/>
        <end position="367"/>
    </location>
</feature>
<dbReference type="Pfam" id="PF14041">
    <property type="entry name" value="Lipoprotein_21"/>
    <property type="match status" value="1"/>
</dbReference>
<evidence type="ECO:0000256" key="4">
    <source>
        <dbReference type="ARBA" id="ARBA00022741"/>
    </source>
</evidence>
<dbReference type="Gene3D" id="3.30.200.20">
    <property type="entry name" value="Phosphorylase Kinase, domain 1"/>
    <property type="match status" value="1"/>
</dbReference>
<keyword evidence="12" id="KW-0812">Transmembrane</keyword>
<dbReference type="CDD" id="cd14014">
    <property type="entry name" value="STKc_PknB_like"/>
    <property type="match status" value="1"/>
</dbReference>
<feature type="compositionally biased region" description="Low complexity" evidence="11">
    <location>
        <begin position="299"/>
        <end position="316"/>
    </location>
</feature>
<dbReference type="PROSITE" id="PS50011">
    <property type="entry name" value="PROTEIN_KINASE_DOM"/>
    <property type="match status" value="1"/>
</dbReference>
<evidence type="ECO:0000256" key="7">
    <source>
        <dbReference type="ARBA" id="ARBA00023136"/>
    </source>
</evidence>
<evidence type="ECO:0000256" key="10">
    <source>
        <dbReference type="PROSITE-ProRule" id="PRU10141"/>
    </source>
</evidence>
<dbReference type="InterPro" id="IPR025971">
    <property type="entry name" value="LppP/LprE"/>
</dbReference>
<dbReference type="Proteomes" id="UP000604475">
    <property type="component" value="Unassembled WGS sequence"/>
</dbReference>
<dbReference type="InterPro" id="IPR000719">
    <property type="entry name" value="Prot_kinase_dom"/>
</dbReference>
<keyword evidence="2" id="KW-0808">Transferase</keyword>
<dbReference type="Pfam" id="PF00069">
    <property type="entry name" value="Pkinase"/>
    <property type="match status" value="1"/>
</dbReference>
<feature type="region of interest" description="Disordered" evidence="11">
    <location>
        <begin position="299"/>
        <end position="377"/>
    </location>
</feature>
<keyword evidence="3" id="KW-0732">Signal</keyword>
<dbReference type="PROSITE" id="PS00107">
    <property type="entry name" value="PROTEIN_KINASE_ATP"/>
    <property type="match status" value="1"/>
</dbReference>